<gene>
    <name evidence="1" type="ORF">DPMN_075244</name>
</gene>
<reference evidence="1" key="2">
    <citation type="submission" date="2020-11" db="EMBL/GenBank/DDBJ databases">
        <authorList>
            <person name="McCartney M.A."/>
            <person name="Auch B."/>
            <person name="Kono T."/>
            <person name="Mallez S."/>
            <person name="Becker A."/>
            <person name="Gohl D.M."/>
            <person name="Silverstein K.A.T."/>
            <person name="Koren S."/>
            <person name="Bechman K.B."/>
            <person name="Herman A."/>
            <person name="Abrahante J.E."/>
            <person name="Garbe J."/>
        </authorList>
    </citation>
    <scope>NUCLEOTIDE SEQUENCE</scope>
    <source>
        <strain evidence="1">Duluth1</strain>
        <tissue evidence="1">Whole animal</tissue>
    </source>
</reference>
<sequence length="79" mass="8289">MRAPVDPATANKQSARWCRRAVAETASVPEPAPVPVSGPEPKAAPASARPAKHQCAVDSAANVRVIDFCVVKTCVSTRH</sequence>
<dbReference type="AlphaFoldDB" id="A0A9D3YJ71"/>
<proteinExistence type="predicted"/>
<organism evidence="1 2">
    <name type="scientific">Dreissena polymorpha</name>
    <name type="common">Zebra mussel</name>
    <name type="synonym">Mytilus polymorpha</name>
    <dbReference type="NCBI Taxonomy" id="45954"/>
    <lineage>
        <taxon>Eukaryota</taxon>
        <taxon>Metazoa</taxon>
        <taxon>Spiralia</taxon>
        <taxon>Lophotrochozoa</taxon>
        <taxon>Mollusca</taxon>
        <taxon>Bivalvia</taxon>
        <taxon>Autobranchia</taxon>
        <taxon>Heteroconchia</taxon>
        <taxon>Euheterodonta</taxon>
        <taxon>Imparidentia</taxon>
        <taxon>Neoheterodontei</taxon>
        <taxon>Myida</taxon>
        <taxon>Dreissenoidea</taxon>
        <taxon>Dreissenidae</taxon>
        <taxon>Dreissena</taxon>
    </lineage>
</organism>
<evidence type="ECO:0000313" key="1">
    <source>
        <dbReference type="EMBL" id="KAH3700270.1"/>
    </source>
</evidence>
<keyword evidence="2" id="KW-1185">Reference proteome</keyword>
<accession>A0A9D3YJ71</accession>
<reference evidence="1" key="1">
    <citation type="journal article" date="2019" name="bioRxiv">
        <title>The Genome of the Zebra Mussel, Dreissena polymorpha: A Resource for Invasive Species Research.</title>
        <authorList>
            <person name="McCartney M.A."/>
            <person name="Auch B."/>
            <person name="Kono T."/>
            <person name="Mallez S."/>
            <person name="Zhang Y."/>
            <person name="Obille A."/>
            <person name="Becker A."/>
            <person name="Abrahante J.E."/>
            <person name="Garbe J."/>
            <person name="Badalamenti J.P."/>
            <person name="Herman A."/>
            <person name="Mangelson H."/>
            <person name="Liachko I."/>
            <person name="Sullivan S."/>
            <person name="Sone E.D."/>
            <person name="Koren S."/>
            <person name="Silverstein K.A.T."/>
            <person name="Beckman K.B."/>
            <person name="Gohl D.M."/>
        </authorList>
    </citation>
    <scope>NUCLEOTIDE SEQUENCE</scope>
    <source>
        <strain evidence="1">Duluth1</strain>
        <tissue evidence="1">Whole animal</tissue>
    </source>
</reference>
<comment type="caution">
    <text evidence="1">The sequence shown here is derived from an EMBL/GenBank/DDBJ whole genome shotgun (WGS) entry which is preliminary data.</text>
</comment>
<dbReference type="Proteomes" id="UP000828390">
    <property type="component" value="Unassembled WGS sequence"/>
</dbReference>
<protein>
    <submittedName>
        <fullName evidence="1">Uncharacterized protein</fullName>
    </submittedName>
</protein>
<dbReference type="EMBL" id="JAIWYP010000015">
    <property type="protein sequence ID" value="KAH3700270.1"/>
    <property type="molecule type" value="Genomic_DNA"/>
</dbReference>
<name>A0A9D3YJ71_DREPO</name>
<evidence type="ECO:0000313" key="2">
    <source>
        <dbReference type="Proteomes" id="UP000828390"/>
    </source>
</evidence>